<protein>
    <submittedName>
        <fullName evidence="4">Translation elongation factor G</fullName>
    </submittedName>
</protein>
<dbReference type="GO" id="GO:0005525">
    <property type="term" value="F:GTP binding"/>
    <property type="evidence" value="ECO:0007669"/>
    <property type="project" value="UniProtKB-KW"/>
</dbReference>
<reference evidence="4" key="1">
    <citation type="journal article" date="2013" name="Environ. Microbiol.">
        <title>Microbiota from the distal guts of lean and obese adolescents exhibit partial functional redundancy besides clear differences in community structure.</title>
        <authorList>
            <person name="Ferrer M."/>
            <person name="Ruiz A."/>
            <person name="Lanza F."/>
            <person name="Haange S.B."/>
            <person name="Oberbach A."/>
            <person name="Till H."/>
            <person name="Bargiela R."/>
            <person name="Campoy C."/>
            <person name="Segura M.T."/>
            <person name="Richter M."/>
            <person name="von Bergen M."/>
            <person name="Seifert J."/>
            <person name="Suarez A."/>
        </authorList>
    </citation>
    <scope>NUCLEOTIDE SEQUENCE</scope>
</reference>
<keyword evidence="4" id="KW-0251">Elongation factor</keyword>
<dbReference type="Pfam" id="PF00009">
    <property type="entry name" value="GTP_EFTU"/>
    <property type="match status" value="1"/>
</dbReference>
<dbReference type="InterPro" id="IPR000795">
    <property type="entry name" value="T_Tr_GTP-bd_dom"/>
</dbReference>
<organism evidence="4">
    <name type="scientific">human gut metagenome</name>
    <dbReference type="NCBI Taxonomy" id="408170"/>
    <lineage>
        <taxon>unclassified sequences</taxon>
        <taxon>metagenomes</taxon>
        <taxon>organismal metagenomes</taxon>
    </lineage>
</organism>
<dbReference type="PANTHER" id="PTHR43261">
    <property type="entry name" value="TRANSLATION ELONGATION FACTOR G-RELATED"/>
    <property type="match status" value="1"/>
</dbReference>
<evidence type="ECO:0000256" key="1">
    <source>
        <dbReference type="ARBA" id="ARBA00022741"/>
    </source>
</evidence>
<name>K1TJ81_9ZZZZ</name>
<dbReference type="AlphaFoldDB" id="K1TJ81"/>
<dbReference type="GO" id="GO:0032790">
    <property type="term" value="P:ribosome disassembly"/>
    <property type="evidence" value="ECO:0007669"/>
    <property type="project" value="TreeGrafter"/>
</dbReference>
<dbReference type="EMBL" id="AJWZ01003666">
    <property type="protein sequence ID" value="EKC67589.1"/>
    <property type="molecule type" value="Genomic_DNA"/>
</dbReference>
<feature type="domain" description="Tr-type G" evidence="3">
    <location>
        <begin position="36"/>
        <end position="153"/>
    </location>
</feature>
<dbReference type="GO" id="GO:0003746">
    <property type="term" value="F:translation elongation factor activity"/>
    <property type="evidence" value="ECO:0007669"/>
    <property type="project" value="UniProtKB-KW"/>
</dbReference>
<comment type="caution">
    <text evidence="4">The sequence shown here is derived from an EMBL/GenBank/DDBJ whole genome shotgun (WGS) entry which is preliminary data.</text>
</comment>
<dbReference type="GO" id="GO:0003924">
    <property type="term" value="F:GTPase activity"/>
    <property type="evidence" value="ECO:0007669"/>
    <property type="project" value="InterPro"/>
</dbReference>
<proteinExistence type="predicted"/>
<gene>
    <name evidence="4" type="ORF">OBE_05369</name>
</gene>
<accession>K1TJ81</accession>
<keyword evidence="1" id="KW-0547">Nucleotide-binding</keyword>
<evidence type="ECO:0000313" key="4">
    <source>
        <dbReference type="EMBL" id="EKC67589.1"/>
    </source>
</evidence>
<dbReference type="SUPFAM" id="SSF52540">
    <property type="entry name" value="P-loop containing nucleoside triphosphate hydrolases"/>
    <property type="match status" value="1"/>
</dbReference>
<sequence>NMKNYSAKEIKNIVLSARPAREKLPLPKRWPFEGKVIDRRGSIEANNTLSDNTDIEHEYKRSIYSTILFTEFMDRKLNIIDCPGSDDFCGSLFSAFKVADVGVMVFNAQNGWEVGSEIQARYARVLNKPLIAFVNQLDSDKASFDATLESIRAASRVKPRRSPVSGQSGPGIRCFHRRAADENVPLQG</sequence>
<keyword evidence="4" id="KW-0648">Protein biosynthesis</keyword>
<dbReference type="InterPro" id="IPR027417">
    <property type="entry name" value="P-loop_NTPase"/>
</dbReference>
<dbReference type="PANTHER" id="PTHR43261:SF6">
    <property type="entry name" value="ELONGATION FACTOR G-LIKE PROTEIN"/>
    <property type="match status" value="1"/>
</dbReference>
<evidence type="ECO:0000259" key="3">
    <source>
        <dbReference type="Pfam" id="PF00009"/>
    </source>
</evidence>
<feature type="non-terminal residue" evidence="4">
    <location>
        <position position="1"/>
    </location>
</feature>
<evidence type="ECO:0000256" key="2">
    <source>
        <dbReference type="ARBA" id="ARBA00023134"/>
    </source>
</evidence>
<dbReference type="Gene3D" id="3.40.50.300">
    <property type="entry name" value="P-loop containing nucleotide triphosphate hydrolases"/>
    <property type="match status" value="1"/>
</dbReference>
<keyword evidence="2" id="KW-0342">GTP-binding</keyword>